<reference evidence="1 2" key="1">
    <citation type="journal article" date="2018" name="IMA Fungus">
        <title>IMA Genome-F 10: Nine draft genome sequences of Claviceps purpurea s.lat., including C. arundinis, C. humidiphila, and C. cf. spartinae, pseudomolecules for the pitch canker pathogen Fusarium circinatum, draft genome of Davidsoniella eucalypti, Grosmannia galeiformis, Quambalaria eucalypti, and Teratosphaeria destructans.</title>
        <authorList>
            <person name="Wingfield B.D."/>
            <person name="Liu M."/>
            <person name="Nguyen H.D."/>
            <person name="Lane F.A."/>
            <person name="Morgan S.W."/>
            <person name="De Vos L."/>
            <person name="Wilken P.M."/>
            <person name="Duong T.A."/>
            <person name="Aylward J."/>
            <person name="Coetzee M.P."/>
            <person name="Dadej K."/>
            <person name="De Beer Z.W."/>
            <person name="Findlay W."/>
            <person name="Havenga M."/>
            <person name="Kolarik M."/>
            <person name="Menzies J.G."/>
            <person name="Naidoo K."/>
            <person name="Pochopski O."/>
            <person name="Shoukouhi P."/>
            <person name="Santana Q.C."/>
            <person name="Seifert K.A."/>
            <person name="Soal N."/>
            <person name="Steenkamp E.T."/>
            <person name="Tatham C.T."/>
            <person name="van der Nest M.A."/>
            <person name="Wingfield M.J."/>
        </authorList>
    </citation>
    <scope>NUCLEOTIDE SEQUENCE [LARGE SCALE GENOMIC DNA]</scope>
    <source>
        <strain evidence="1">CMW44962</strain>
    </source>
</reference>
<reference evidence="1 2" key="2">
    <citation type="journal article" date="2021" name="Curr. Genet.">
        <title>Genetic response to nitrogen starvation in the aggressive Eucalyptus foliar pathogen Teratosphaeria destructans.</title>
        <authorList>
            <person name="Havenga M."/>
            <person name="Wingfield B.D."/>
            <person name="Wingfield M.J."/>
            <person name="Dreyer L.L."/>
            <person name="Roets F."/>
            <person name="Aylward J."/>
        </authorList>
    </citation>
    <scope>NUCLEOTIDE SEQUENCE [LARGE SCALE GENOMIC DNA]</scope>
    <source>
        <strain evidence="1">CMW44962</strain>
    </source>
</reference>
<proteinExistence type="predicted"/>
<evidence type="ECO:0000313" key="2">
    <source>
        <dbReference type="Proteomes" id="UP001138500"/>
    </source>
</evidence>
<keyword evidence="2" id="KW-1185">Reference proteome</keyword>
<dbReference type="AlphaFoldDB" id="A0A9W7T1T4"/>
<dbReference type="EMBL" id="RIBY02000002">
    <property type="protein sequence ID" value="KAH9845692.1"/>
    <property type="molecule type" value="Genomic_DNA"/>
</dbReference>
<name>A0A9W7T1T4_9PEZI</name>
<evidence type="ECO:0000313" key="1">
    <source>
        <dbReference type="EMBL" id="KAH9845692.1"/>
    </source>
</evidence>
<protein>
    <submittedName>
        <fullName evidence="1">Uncharacterized protein</fullName>
    </submittedName>
</protein>
<organism evidence="1 2">
    <name type="scientific">Teratosphaeria destructans</name>
    <dbReference type="NCBI Taxonomy" id="418781"/>
    <lineage>
        <taxon>Eukaryota</taxon>
        <taxon>Fungi</taxon>
        <taxon>Dikarya</taxon>
        <taxon>Ascomycota</taxon>
        <taxon>Pezizomycotina</taxon>
        <taxon>Dothideomycetes</taxon>
        <taxon>Dothideomycetidae</taxon>
        <taxon>Mycosphaerellales</taxon>
        <taxon>Teratosphaeriaceae</taxon>
        <taxon>Teratosphaeria</taxon>
    </lineage>
</organism>
<sequence>MNVDDVLVSLAQRFQSDDAFAADVRAIVQDTATSAHVVRFEASISKELQERGSKGQETRDSTTSEYFNLQNRWMAEQALQLWSNRTYPPQGPTVWLTSLALRVKGDVPFRKLLRRVAKGKASPDQELLFTVLNLKIGQEAGDKQVRKAFWRLLRYMNRDSTEQSCDSNIPSGEPYMQIYSLHLVNAIPKSHLSVLLQPE</sequence>
<accession>A0A9W7T1T4</accession>
<comment type="caution">
    <text evidence="1">The sequence shown here is derived from an EMBL/GenBank/DDBJ whole genome shotgun (WGS) entry which is preliminary data.</text>
</comment>
<gene>
    <name evidence="1" type="ORF">Tdes44962_MAKER01123</name>
</gene>
<dbReference type="Proteomes" id="UP001138500">
    <property type="component" value="Unassembled WGS sequence"/>
</dbReference>